<dbReference type="Proteomes" id="UP000293874">
    <property type="component" value="Unassembled WGS sequence"/>
</dbReference>
<protein>
    <submittedName>
        <fullName evidence="8">Putative secreted protein (Por secretion system target)</fullName>
    </submittedName>
</protein>
<keyword evidence="3 6" id="KW-0732">Signal</keyword>
<feature type="signal peptide" evidence="6">
    <location>
        <begin position="1"/>
        <end position="24"/>
    </location>
</feature>
<evidence type="ECO:0000256" key="2">
    <source>
        <dbReference type="ARBA" id="ARBA00022525"/>
    </source>
</evidence>
<dbReference type="Gene3D" id="2.60.120.260">
    <property type="entry name" value="Galactose-binding domain-like"/>
    <property type="match status" value="2"/>
</dbReference>
<dbReference type="PROSITE" id="PS00659">
    <property type="entry name" value="GLYCOSYL_HYDROL_F5"/>
    <property type="match status" value="1"/>
</dbReference>
<dbReference type="PANTHER" id="PTHR34142:SF1">
    <property type="entry name" value="GLYCOSIDE HYDROLASE FAMILY 5 DOMAIN-CONTAINING PROTEIN"/>
    <property type="match status" value="1"/>
</dbReference>
<organism evidence="8 9">
    <name type="scientific">Pseudobacter ginsenosidimutans</name>
    <dbReference type="NCBI Taxonomy" id="661488"/>
    <lineage>
        <taxon>Bacteria</taxon>
        <taxon>Pseudomonadati</taxon>
        <taxon>Bacteroidota</taxon>
        <taxon>Chitinophagia</taxon>
        <taxon>Chitinophagales</taxon>
        <taxon>Chitinophagaceae</taxon>
        <taxon>Pseudobacter</taxon>
    </lineage>
</organism>
<comment type="caution">
    <text evidence="8">The sequence shown here is derived from an EMBL/GenBank/DDBJ whole genome shotgun (WGS) entry which is preliminary data.</text>
</comment>
<dbReference type="InterPro" id="IPR013783">
    <property type="entry name" value="Ig-like_fold"/>
</dbReference>
<evidence type="ECO:0000256" key="3">
    <source>
        <dbReference type="ARBA" id="ARBA00022729"/>
    </source>
</evidence>
<gene>
    <name evidence="8" type="ORF">EV199_1237</name>
</gene>
<evidence type="ECO:0000313" key="8">
    <source>
        <dbReference type="EMBL" id="RZS75372.1"/>
    </source>
</evidence>
<evidence type="ECO:0000256" key="4">
    <source>
        <dbReference type="ARBA" id="ARBA00022801"/>
    </source>
</evidence>
<feature type="domain" description="F5/8 type C" evidence="7">
    <location>
        <begin position="553"/>
        <end position="695"/>
    </location>
</feature>
<dbReference type="Pfam" id="PF17957">
    <property type="entry name" value="Big_7"/>
    <property type="match status" value="1"/>
</dbReference>
<dbReference type="InterPro" id="IPR055372">
    <property type="entry name" value="CBM96"/>
</dbReference>
<dbReference type="NCBIfam" id="TIGR04183">
    <property type="entry name" value="Por_Secre_tail"/>
    <property type="match status" value="1"/>
</dbReference>
<comment type="subcellular location">
    <subcellularLocation>
        <location evidence="1">Secreted</location>
    </subcellularLocation>
</comment>
<dbReference type="SUPFAM" id="SSF51445">
    <property type="entry name" value="(Trans)glycosidases"/>
    <property type="match status" value="1"/>
</dbReference>
<keyword evidence="9" id="KW-1185">Reference proteome</keyword>
<keyword evidence="2" id="KW-0964">Secreted</keyword>
<dbReference type="NCBIfam" id="NF033679">
    <property type="entry name" value="DNRLRE_dom"/>
    <property type="match status" value="1"/>
</dbReference>
<dbReference type="InterPro" id="IPR000421">
    <property type="entry name" value="FA58C"/>
</dbReference>
<dbReference type="InterPro" id="IPR018087">
    <property type="entry name" value="Glyco_hydro_5_CS"/>
</dbReference>
<dbReference type="GO" id="GO:0004553">
    <property type="term" value="F:hydrolase activity, hydrolyzing O-glycosyl compounds"/>
    <property type="evidence" value="ECO:0007669"/>
    <property type="project" value="InterPro"/>
</dbReference>
<evidence type="ECO:0000259" key="7">
    <source>
        <dbReference type="PROSITE" id="PS50022"/>
    </source>
</evidence>
<feature type="domain" description="F5/8 type C" evidence="7">
    <location>
        <begin position="328"/>
        <end position="471"/>
    </location>
</feature>
<dbReference type="GO" id="GO:0005576">
    <property type="term" value="C:extracellular region"/>
    <property type="evidence" value="ECO:0007669"/>
    <property type="project" value="UniProtKB-SubCell"/>
</dbReference>
<dbReference type="Pfam" id="PF18962">
    <property type="entry name" value="Por_Secre_tail"/>
    <property type="match status" value="1"/>
</dbReference>
<evidence type="ECO:0000256" key="5">
    <source>
        <dbReference type="ARBA" id="ARBA00023295"/>
    </source>
</evidence>
<dbReference type="Pfam" id="PF00754">
    <property type="entry name" value="F5_F8_type_C"/>
    <property type="match status" value="2"/>
</dbReference>
<dbReference type="Gene3D" id="3.20.20.80">
    <property type="entry name" value="Glycosidases"/>
    <property type="match status" value="1"/>
</dbReference>
<dbReference type="InterPro" id="IPR001547">
    <property type="entry name" value="Glyco_hydro_5"/>
</dbReference>
<proteinExistence type="predicted"/>
<dbReference type="OrthoDB" id="154460at2"/>
<evidence type="ECO:0000313" key="9">
    <source>
        <dbReference type="Proteomes" id="UP000293874"/>
    </source>
</evidence>
<accession>A0A4Q7N258</accession>
<feature type="chain" id="PRO_5020435674" evidence="6">
    <location>
        <begin position="25"/>
        <end position="975"/>
    </location>
</feature>
<keyword evidence="4" id="KW-0378">Hydrolase</keyword>
<dbReference type="Pfam" id="PF00150">
    <property type="entry name" value="Cellulase"/>
    <property type="match status" value="1"/>
</dbReference>
<evidence type="ECO:0000256" key="1">
    <source>
        <dbReference type="ARBA" id="ARBA00004613"/>
    </source>
</evidence>
<dbReference type="InterPro" id="IPR026444">
    <property type="entry name" value="Secre_tail"/>
</dbReference>
<dbReference type="InterPro" id="IPR008979">
    <property type="entry name" value="Galactose-bd-like_sf"/>
</dbReference>
<name>A0A4Q7N258_9BACT</name>
<sequence length="975" mass="104554">MKKFTLFFYGCVMLLLAGFHNAKAQTPVQQNGQLQVIGLKLCNQYGNPIQLRGMSTHGLQWYGLGDCITDASLDALANDWEADILRISLYVQEGGYDTDPAGFTQMVSTIIDKVTARGMYALVDWHQLTPGDPNANLAKAKTFFTAIANAHKNKNNILYDICNEPNNVSWSAIRNYANELIPVIRAIDVDAPILIGTHGWASFGVSSGGSAQDILNNPVNHSNIMYTFHFYAASHGTSYLNELSWAADRMPVFVTEFGTQEASGDGGNNFIRSQQYLDLMRTKKISWCNWNYSDDSRSGAVWTSGTCSNGPWTVARLKPAGAWVRERIKSPADDFPGGSNPNPPCLPVAASGDDGNVPANVLDNDLNTRWSASGDGQWISFCLGDTVGVSGVQIAFYNGNVRASLFDVQYSLDGSSWLNASVGRQSSGAGTALETFNFTPVQAKWIRILGHGNTVNAWNSYTEVKVQQQQGNIAPTVSITSPANNASFTAPASVVINANAADADGTVTKVEFFNGATKLGEASSSPYSYTWNNVSAGNYLLTAKATDNSNATTTSAAVNISVAAPPSCSPVTASADDGNVPANVLDNDLNTRWSASGDGQWIQFCLGTDPVSVTGVQIAFYNGNVRASTFDVLVGNDGNTWTTAASDRVSSGTSTALETFSFTPLSGKYVRIVGHGNSVNLWNSYTEVKIQTGSGSGGSFTLIPEADAYVRDGTNAAITHGTTDPTLLITKLSPSGQLNNARESYLRFDLSSVNGNVSSATLRVYGKIDLTTVPSVPIGVYAVASTTWSESALTWDNKPVSGAGLDTNTVTNSAYAYITFDVTGYVQSELAASRNKVSFAMKSLTAHDPRVFWNSKEFGSNPPQLVVQTSTGQQAVADRPLTVELDAPAAERLRFAVFPNPFRGNSTITFHLDKASQTNLTVYDITGRRVAVLVNKVLSAGSHKVMFSPEANAHGVYILRMDIDGKTFTKKLVKE</sequence>
<keyword evidence="5" id="KW-0326">Glycosidase</keyword>
<dbReference type="RefSeq" id="WP_130539744.1">
    <property type="nucleotide sequence ID" value="NZ_CP042431.1"/>
</dbReference>
<dbReference type="PANTHER" id="PTHR34142">
    <property type="entry name" value="ENDO-BETA-1,4-GLUCANASE A"/>
    <property type="match status" value="1"/>
</dbReference>
<dbReference type="InterPro" id="IPR017853">
    <property type="entry name" value="GH"/>
</dbReference>
<evidence type="ECO:0000256" key="6">
    <source>
        <dbReference type="SAM" id="SignalP"/>
    </source>
</evidence>
<dbReference type="Pfam" id="PF24517">
    <property type="entry name" value="CBM96"/>
    <property type="match status" value="1"/>
</dbReference>
<dbReference type="Gene3D" id="2.60.40.10">
    <property type="entry name" value="Immunoglobulins"/>
    <property type="match status" value="1"/>
</dbReference>
<dbReference type="EMBL" id="SGXA01000001">
    <property type="protein sequence ID" value="RZS75372.1"/>
    <property type="molecule type" value="Genomic_DNA"/>
</dbReference>
<dbReference type="GO" id="GO:0000272">
    <property type="term" value="P:polysaccharide catabolic process"/>
    <property type="evidence" value="ECO:0007669"/>
    <property type="project" value="InterPro"/>
</dbReference>
<dbReference type="SUPFAM" id="SSF49785">
    <property type="entry name" value="Galactose-binding domain-like"/>
    <property type="match status" value="2"/>
</dbReference>
<reference evidence="8 9" key="1">
    <citation type="submission" date="2019-02" db="EMBL/GenBank/DDBJ databases">
        <title>Genomic Encyclopedia of Type Strains, Phase IV (KMG-IV): sequencing the most valuable type-strain genomes for metagenomic binning, comparative biology and taxonomic classification.</title>
        <authorList>
            <person name="Goeker M."/>
        </authorList>
    </citation>
    <scope>NUCLEOTIDE SEQUENCE [LARGE SCALE GENOMIC DNA]</scope>
    <source>
        <strain evidence="8 9">DSM 18116</strain>
    </source>
</reference>
<dbReference type="AlphaFoldDB" id="A0A4Q7N258"/>
<dbReference type="PROSITE" id="PS50022">
    <property type="entry name" value="FA58C_3"/>
    <property type="match status" value="2"/>
</dbReference>